<dbReference type="AlphaFoldDB" id="A0A813FFW3"/>
<proteinExistence type="predicted"/>
<comment type="caution">
    <text evidence="2">The sequence shown here is derived from an EMBL/GenBank/DDBJ whole genome shotgun (WGS) entry which is preliminary data.</text>
</comment>
<feature type="transmembrane region" description="Helical" evidence="1">
    <location>
        <begin position="201"/>
        <end position="220"/>
    </location>
</feature>
<name>A0A813FFW3_POLGL</name>
<dbReference type="EMBL" id="CAJNNV010024835">
    <property type="protein sequence ID" value="CAE8610775.1"/>
    <property type="molecule type" value="Genomic_DNA"/>
</dbReference>
<feature type="transmembrane region" description="Helical" evidence="1">
    <location>
        <begin position="50"/>
        <end position="71"/>
    </location>
</feature>
<evidence type="ECO:0000313" key="3">
    <source>
        <dbReference type="Proteomes" id="UP000654075"/>
    </source>
</evidence>
<evidence type="ECO:0000313" key="2">
    <source>
        <dbReference type="EMBL" id="CAE8610775.1"/>
    </source>
</evidence>
<dbReference type="Proteomes" id="UP000654075">
    <property type="component" value="Unassembled WGS sequence"/>
</dbReference>
<feature type="transmembrane region" description="Helical" evidence="1">
    <location>
        <begin position="164"/>
        <end position="189"/>
    </location>
</feature>
<evidence type="ECO:0008006" key="4">
    <source>
        <dbReference type="Google" id="ProtNLM"/>
    </source>
</evidence>
<evidence type="ECO:0000256" key="1">
    <source>
        <dbReference type="SAM" id="Phobius"/>
    </source>
</evidence>
<organism evidence="2 3">
    <name type="scientific">Polarella glacialis</name>
    <name type="common">Dinoflagellate</name>
    <dbReference type="NCBI Taxonomy" id="89957"/>
    <lineage>
        <taxon>Eukaryota</taxon>
        <taxon>Sar</taxon>
        <taxon>Alveolata</taxon>
        <taxon>Dinophyceae</taxon>
        <taxon>Suessiales</taxon>
        <taxon>Suessiaceae</taxon>
        <taxon>Polarella</taxon>
    </lineage>
</organism>
<keyword evidence="3" id="KW-1185">Reference proteome</keyword>
<accession>A0A813FFW3</accession>
<keyword evidence="1" id="KW-1133">Transmembrane helix</keyword>
<gene>
    <name evidence="2" type="ORF">PGLA1383_LOCUS28586</name>
</gene>
<dbReference type="OrthoDB" id="9975213at2759"/>
<keyword evidence="1" id="KW-0812">Transmembrane</keyword>
<feature type="transmembrane region" description="Helical" evidence="1">
    <location>
        <begin position="83"/>
        <end position="104"/>
    </location>
</feature>
<sequence>MGVELETPFLDGVPLQDQTWWRVTHAAGFLTGGVTFFIGTYLFYLPATDFLGYMSAYLYIIGSFGFLYCDVEEFFTFTDDKWLRLNISMSMVGSALYIIGSIGFLPNVMVISPLLGILGFIGGSFAIGVSQAWKVVRISGEGGICSSLQSCTFPARAVRGKDNFTAACVEGGACLGAWGFFFGTILFWIGPLEGTTFQVILALWMVGSSAFTFGGLSLIYRHAVMGVC</sequence>
<feature type="transmembrane region" description="Helical" evidence="1">
    <location>
        <begin position="110"/>
        <end position="129"/>
    </location>
</feature>
<feature type="transmembrane region" description="Helical" evidence="1">
    <location>
        <begin position="26"/>
        <end position="44"/>
    </location>
</feature>
<keyword evidence="1" id="KW-0472">Membrane</keyword>
<reference evidence="2" key="1">
    <citation type="submission" date="2021-02" db="EMBL/GenBank/DDBJ databases">
        <authorList>
            <person name="Dougan E. K."/>
            <person name="Rhodes N."/>
            <person name="Thang M."/>
            <person name="Chan C."/>
        </authorList>
    </citation>
    <scope>NUCLEOTIDE SEQUENCE</scope>
</reference>
<protein>
    <recommendedName>
        <fullName evidence="4">YrhK domain-containing protein</fullName>
    </recommendedName>
</protein>